<evidence type="ECO:0000256" key="3">
    <source>
        <dbReference type="ARBA" id="ARBA00023027"/>
    </source>
</evidence>
<organism evidence="7 8">
    <name type="scientific">Trichomonascus ciferrii</name>
    <dbReference type="NCBI Taxonomy" id="44093"/>
    <lineage>
        <taxon>Eukaryota</taxon>
        <taxon>Fungi</taxon>
        <taxon>Dikarya</taxon>
        <taxon>Ascomycota</taxon>
        <taxon>Saccharomycotina</taxon>
        <taxon>Dipodascomycetes</taxon>
        <taxon>Dipodascales</taxon>
        <taxon>Trichomonascaceae</taxon>
        <taxon>Trichomonascus</taxon>
        <taxon>Trichomonascus ciferrii complex</taxon>
    </lineage>
</organism>
<keyword evidence="4" id="KW-0479">Metal-binding</keyword>
<dbReference type="InterPro" id="IPR003000">
    <property type="entry name" value="Sirtuin"/>
</dbReference>
<dbReference type="SUPFAM" id="SSF52467">
    <property type="entry name" value="DHS-like NAD/FAD-binding domain"/>
    <property type="match status" value="1"/>
</dbReference>
<dbReference type="InterPro" id="IPR029035">
    <property type="entry name" value="DHS-like_NAD/FAD-binding_dom"/>
</dbReference>
<evidence type="ECO:0000259" key="6">
    <source>
        <dbReference type="PROSITE" id="PS50305"/>
    </source>
</evidence>
<keyword evidence="2" id="KW-0808">Transferase</keyword>
<dbReference type="GO" id="GO:0070403">
    <property type="term" value="F:NAD+ binding"/>
    <property type="evidence" value="ECO:0007669"/>
    <property type="project" value="InterPro"/>
</dbReference>
<evidence type="ECO:0000256" key="1">
    <source>
        <dbReference type="ARBA" id="ARBA00006924"/>
    </source>
</evidence>
<feature type="region of interest" description="Disordered" evidence="5">
    <location>
        <begin position="328"/>
        <end position="387"/>
    </location>
</feature>
<feature type="binding site" evidence="4">
    <location>
        <position position="169"/>
    </location>
    <ligand>
        <name>Zn(2+)</name>
        <dbReference type="ChEBI" id="CHEBI:29105"/>
    </ligand>
</feature>
<dbReference type="PANTHER" id="PTHR11085">
    <property type="entry name" value="NAD-DEPENDENT PROTEIN DEACYLASE SIRTUIN-5, MITOCHONDRIAL-RELATED"/>
    <property type="match status" value="1"/>
</dbReference>
<dbReference type="GO" id="GO:0005634">
    <property type="term" value="C:nucleus"/>
    <property type="evidence" value="ECO:0007669"/>
    <property type="project" value="TreeGrafter"/>
</dbReference>
<gene>
    <name evidence="7" type="ORF">TRICI_004266</name>
</gene>
<evidence type="ECO:0000256" key="5">
    <source>
        <dbReference type="SAM" id="MobiDB-lite"/>
    </source>
</evidence>
<dbReference type="GO" id="GO:0017136">
    <property type="term" value="F:histone deacetylase activity, NAD-dependent"/>
    <property type="evidence" value="ECO:0007669"/>
    <property type="project" value="TreeGrafter"/>
</dbReference>
<dbReference type="OrthoDB" id="2919105at2759"/>
<dbReference type="EMBL" id="SWFS01000327">
    <property type="protein sequence ID" value="KAA8910060.1"/>
    <property type="molecule type" value="Genomic_DNA"/>
</dbReference>
<dbReference type="InterPro" id="IPR026591">
    <property type="entry name" value="Sirtuin_cat_small_dom_sf"/>
</dbReference>
<dbReference type="Gene3D" id="3.30.1600.10">
    <property type="entry name" value="SIR2/SIRT2 'Small Domain"/>
    <property type="match status" value="1"/>
</dbReference>
<reference evidence="7" key="1">
    <citation type="journal article" date="2019" name="G3 (Bethesda)">
        <title>Genome Assemblies of Two Rare Opportunistic Yeast Pathogens: Diutina rugosa (syn. Candida rugosa) and Trichomonascus ciferrii (syn. Candida ciferrii).</title>
        <authorList>
            <person name="Mixao V."/>
            <person name="Saus E."/>
            <person name="Hansen A.P."/>
            <person name="Lass-Florl C."/>
            <person name="Gabaldon T."/>
        </authorList>
    </citation>
    <scope>NUCLEOTIDE SEQUENCE</scope>
    <source>
        <strain evidence="7">CBS 4856</strain>
    </source>
</reference>
<dbReference type="Gene3D" id="3.40.50.1220">
    <property type="entry name" value="TPP-binding domain"/>
    <property type="match status" value="1"/>
</dbReference>
<dbReference type="AlphaFoldDB" id="A0A642V0S5"/>
<proteinExistence type="inferred from homology"/>
<feature type="compositionally biased region" description="Basic and acidic residues" evidence="5">
    <location>
        <begin position="373"/>
        <end position="387"/>
    </location>
</feature>
<keyword evidence="3" id="KW-0520">NAD</keyword>
<keyword evidence="4" id="KW-0862">Zinc</keyword>
<evidence type="ECO:0000313" key="8">
    <source>
        <dbReference type="Proteomes" id="UP000761534"/>
    </source>
</evidence>
<comment type="similarity">
    <text evidence="1">Belongs to the sirtuin family. Class I subfamily.</text>
</comment>
<dbReference type="Pfam" id="PF02146">
    <property type="entry name" value="SIR2"/>
    <property type="match status" value="1"/>
</dbReference>
<dbReference type="PANTHER" id="PTHR11085:SF8">
    <property type="entry name" value="NAD-DEPENDENT HISTONE DEACETYLASE HST3"/>
    <property type="match status" value="1"/>
</dbReference>
<sequence length="407" mass="45605">MVMETINLEAAKVDEAANAKLKDVSRGVQKARKVVVVTGAGISCNAGIPDFRSEDGLYNLVKHQYPNAVMKGKDLFDTILFSNPHSIAVFYTFMASLRSCIQRASPTETHRFIHFLKRRKKLLRCYTQNIDNLEAKVQTELSCQLSLGVDPKRRPDVVQLHGDIDRLRCMQCSEEYEWFPEAETLCDSGDPPACPACVRCQEQRVEAGKRAIGVGSLRPSIVLYGEEHPHGDMIGRCTELDLRAKPDCLIVMGTSLKVTGIRKLVRTMAKRVKENNGCVILVNNTKLCVSAWKNVFDYHVEGDCDEWVHSLNDVGFFRIQKTLPLSVKKQQPSLNRKAKPADEHTDQLTDAVAAKKASSMAKKLPSPPSTPQKDPRQPLDDVTNRKRLLCDDQDKIAMKKLCVMKSP</sequence>
<feature type="binding site" evidence="4">
    <location>
        <position position="200"/>
    </location>
    <ligand>
        <name>Zn(2+)</name>
        <dbReference type="ChEBI" id="CHEBI:29105"/>
    </ligand>
</feature>
<evidence type="ECO:0000256" key="2">
    <source>
        <dbReference type="ARBA" id="ARBA00022679"/>
    </source>
</evidence>
<feature type="binding site" evidence="4">
    <location>
        <position position="172"/>
    </location>
    <ligand>
        <name>Zn(2+)</name>
        <dbReference type="ChEBI" id="CHEBI:29105"/>
    </ligand>
</feature>
<protein>
    <recommendedName>
        <fullName evidence="6">Deacetylase sirtuin-type domain-containing protein</fullName>
    </recommendedName>
</protein>
<feature type="binding site" evidence="4">
    <location>
        <position position="194"/>
    </location>
    <ligand>
        <name>Zn(2+)</name>
        <dbReference type="ChEBI" id="CHEBI:29105"/>
    </ligand>
</feature>
<accession>A0A642V0S5</accession>
<dbReference type="InterPro" id="IPR026590">
    <property type="entry name" value="Ssirtuin_cat_dom"/>
</dbReference>
<comment type="caution">
    <text evidence="7">The sequence shown here is derived from an EMBL/GenBank/DDBJ whole genome shotgun (WGS) entry which is preliminary data.</text>
</comment>
<feature type="compositionally biased region" description="Low complexity" evidence="5">
    <location>
        <begin position="354"/>
        <end position="364"/>
    </location>
</feature>
<dbReference type="InterPro" id="IPR050134">
    <property type="entry name" value="NAD-dep_sirtuin_deacylases"/>
</dbReference>
<dbReference type="Proteomes" id="UP000761534">
    <property type="component" value="Unassembled WGS sequence"/>
</dbReference>
<evidence type="ECO:0000256" key="4">
    <source>
        <dbReference type="PROSITE-ProRule" id="PRU00236"/>
    </source>
</evidence>
<evidence type="ECO:0000313" key="7">
    <source>
        <dbReference type="EMBL" id="KAA8910060.1"/>
    </source>
</evidence>
<dbReference type="GO" id="GO:0046872">
    <property type="term" value="F:metal ion binding"/>
    <property type="evidence" value="ECO:0007669"/>
    <property type="project" value="UniProtKB-KW"/>
</dbReference>
<name>A0A642V0S5_9ASCO</name>
<keyword evidence="8" id="KW-1185">Reference proteome</keyword>
<feature type="domain" description="Deacetylase sirtuin-type" evidence="6">
    <location>
        <begin position="14"/>
        <end position="326"/>
    </location>
</feature>
<dbReference type="PROSITE" id="PS50305">
    <property type="entry name" value="SIRTUIN"/>
    <property type="match status" value="1"/>
</dbReference>
<feature type="active site" description="Proton acceptor" evidence="4">
    <location>
        <position position="161"/>
    </location>
</feature>
<dbReference type="VEuPathDB" id="FungiDB:TRICI_004266"/>